<protein>
    <recommendedName>
        <fullName evidence="4">Pyrrolo-quinoline quinone</fullName>
    </recommendedName>
</protein>
<dbReference type="HOGENOM" id="CLU_556530_0_0_11"/>
<name>E5XLX7_SEGRC</name>
<gene>
    <name evidence="2" type="ORF">HMPREF9336_00496</name>
</gene>
<feature type="transmembrane region" description="Helical" evidence="1">
    <location>
        <begin position="20"/>
        <end position="42"/>
    </location>
</feature>
<proteinExistence type="predicted"/>
<dbReference type="InterPro" id="IPR011047">
    <property type="entry name" value="Quinoprotein_ADH-like_sf"/>
</dbReference>
<dbReference type="EMBL" id="ACZI02000003">
    <property type="protein sequence ID" value="EFV14663.2"/>
    <property type="molecule type" value="Genomic_DNA"/>
</dbReference>
<organism evidence="2 3">
    <name type="scientific">Segniliparus rugosus (strain ATCC BAA-974 / DSM 45345 / CCUG 50838 / CIP 108380 / JCM 13579 / CDC 945)</name>
    <dbReference type="NCBI Taxonomy" id="679197"/>
    <lineage>
        <taxon>Bacteria</taxon>
        <taxon>Bacillati</taxon>
        <taxon>Actinomycetota</taxon>
        <taxon>Actinomycetes</taxon>
        <taxon>Mycobacteriales</taxon>
        <taxon>Segniliparaceae</taxon>
        <taxon>Segniliparus</taxon>
    </lineage>
</organism>
<dbReference type="AlphaFoldDB" id="E5XLX7"/>
<evidence type="ECO:0000256" key="1">
    <source>
        <dbReference type="SAM" id="Phobius"/>
    </source>
</evidence>
<comment type="caution">
    <text evidence="2">The sequence shown here is derived from an EMBL/GenBank/DDBJ whole genome shotgun (WGS) entry which is preliminary data.</text>
</comment>
<reference evidence="2 3" key="1">
    <citation type="journal article" date="2011" name="Stand. Genomic Sci.">
        <title>High quality draft genome sequence of Segniliparus rugosus CDC 945(T)= (ATCC BAA-974(T)).</title>
        <authorList>
            <person name="Earl A.M."/>
            <person name="Desjardins C.A."/>
            <person name="Fitzgerald M.G."/>
            <person name="Arachchi H.M."/>
            <person name="Zeng Q."/>
            <person name="Mehta T."/>
            <person name="Griggs A."/>
            <person name="Birren B.W."/>
            <person name="Toney N.C."/>
            <person name="Carr J."/>
            <person name="Posey J."/>
            <person name="Butler W.R."/>
        </authorList>
    </citation>
    <scope>NUCLEOTIDE SEQUENCE [LARGE SCALE GENOMIC DNA]</scope>
    <source>
        <strain evidence="3">ATCC BAA-974 / DSM 45345 / CCUG 50838 / CIP 108380 / JCM 13579 / CDC 945</strain>
    </source>
</reference>
<dbReference type="InterPro" id="IPR015943">
    <property type="entry name" value="WD40/YVTN_repeat-like_dom_sf"/>
</dbReference>
<dbReference type="Proteomes" id="UP000004816">
    <property type="component" value="Unassembled WGS sequence"/>
</dbReference>
<accession>E5XLX7</accession>
<dbReference type="OrthoDB" id="256225at2"/>
<keyword evidence="1" id="KW-0812">Transmembrane</keyword>
<keyword evidence="3" id="KW-1185">Reference proteome</keyword>
<keyword evidence="1" id="KW-0472">Membrane</keyword>
<dbReference type="STRING" id="679197.HMPREF9336_00496"/>
<evidence type="ECO:0008006" key="4">
    <source>
        <dbReference type="Google" id="ProtNLM"/>
    </source>
</evidence>
<keyword evidence="1" id="KW-1133">Transmembrane helix</keyword>
<dbReference type="RefSeq" id="WP_021030612.1">
    <property type="nucleotide sequence ID" value="NZ_KI391954.1"/>
</dbReference>
<evidence type="ECO:0000313" key="3">
    <source>
        <dbReference type="Proteomes" id="UP000004816"/>
    </source>
</evidence>
<dbReference type="Gene3D" id="2.130.10.10">
    <property type="entry name" value="YVTN repeat-like/Quinoprotein amine dehydrogenase"/>
    <property type="match status" value="1"/>
</dbReference>
<dbReference type="SUPFAM" id="SSF50998">
    <property type="entry name" value="Quinoprotein alcohol dehydrogenase-like"/>
    <property type="match status" value="1"/>
</dbReference>
<evidence type="ECO:0000313" key="2">
    <source>
        <dbReference type="EMBL" id="EFV14663.2"/>
    </source>
</evidence>
<sequence length="490" mass="51909">MDAPGGWGTAPPRRRSSWLWALGIAVLALVCAVALAVGLVFASGRGRSALGGSQQAQAASGDQAKPRFGGPFLDPFPALPRPVWTTPQEGLFPHGASPNFAAANQDTVLVTALVDFLGRTHGFVALDAATGAKKWQFQAKIPLIVVDCALSGDSHVLCWRDNPFDTASGEGIPPHTTRLLFISQKGDVQQRDLSDPGKAEVFSLRDGFLVFKSPYITEGSTSTATVFSSSGEQRWARQGGGGRPQAAVSEDLGLFSIGETEPVQVFQLSDGREIGDFSNLKNSAETDRQALRVEFHAAGFTVENGKLMDVFNAQGKKVNQIAAWRTLWPKLRSTSDSCGKILLENSSGAIAAADAGSGQILWQSPASSDMRMLRGACLGEYFLLRIGHEKTFGVYELASGKRVGSIPAENDPVVIGTDGSRVLLRGAGSQSVYQAYDLASGKLVWSGPPGSGGQYLFCASRGDPGQSGALMRGAFYLISEKSVSRLGQKP</sequence>